<proteinExistence type="predicted"/>
<sequence length="101" mass="10775">MASAAEDSSSSAMTVAEEKGRKRPGSELASEAPKLMGAEDVGNVVEGDEQPAADVKKYRVPQDQIDFILRVQGEVPIEQRGSKLLLSCRKAAATGGRCRSR</sequence>
<feature type="region of interest" description="Disordered" evidence="1">
    <location>
        <begin position="1"/>
        <end position="44"/>
    </location>
</feature>
<reference evidence="2" key="1">
    <citation type="journal article" date="2012" name="Nat. Biotechnol.">
        <title>Reference genome sequence of the model plant Setaria.</title>
        <authorList>
            <person name="Bennetzen J.L."/>
            <person name="Schmutz J."/>
            <person name="Wang H."/>
            <person name="Percifield R."/>
            <person name="Hawkins J."/>
            <person name="Pontaroli A.C."/>
            <person name="Estep M."/>
            <person name="Feng L."/>
            <person name="Vaughn J.N."/>
            <person name="Grimwood J."/>
            <person name="Jenkins J."/>
            <person name="Barry K."/>
            <person name="Lindquist E."/>
            <person name="Hellsten U."/>
            <person name="Deshpande S."/>
            <person name="Wang X."/>
            <person name="Wu X."/>
            <person name="Mitros T."/>
            <person name="Triplett J."/>
            <person name="Yang X."/>
            <person name="Ye C.Y."/>
            <person name="Mauro-Herrera M."/>
            <person name="Wang L."/>
            <person name="Li P."/>
            <person name="Sharma M."/>
            <person name="Sharma R."/>
            <person name="Ronald P.C."/>
            <person name="Panaud O."/>
            <person name="Kellogg E.A."/>
            <person name="Brutnell T.P."/>
            <person name="Doust A.N."/>
            <person name="Tuskan G.A."/>
            <person name="Rokhsar D."/>
            <person name="Devos K.M."/>
        </authorList>
    </citation>
    <scope>NUCLEOTIDE SEQUENCE [LARGE SCALE GENOMIC DNA]</scope>
    <source>
        <strain evidence="2">Yugu1</strain>
    </source>
</reference>
<evidence type="ECO:0000313" key="2">
    <source>
        <dbReference type="EMBL" id="RCV38864.1"/>
    </source>
</evidence>
<accession>A0A368S943</accession>
<protein>
    <submittedName>
        <fullName evidence="2">Uncharacterized protein</fullName>
    </submittedName>
</protein>
<organism evidence="2">
    <name type="scientific">Setaria italica</name>
    <name type="common">Foxtail millet</name>
    <name type="synonym">Panicum italicum</name>
    <dbReference type="NCBI Taxonomy" id="4555"/>
    <lineage>
        <taxon>Eukaryota</taxon>
        <taxon>Viridiplantae</taxon>
        <taxon>Streptophyta</taxon>
        <taxon>Embryophyta</taxon>
        <taxon>Tracheophyta</taxon>
        <taxon>Spermatophyta</taxon>
        <taxon>Magnoliopsida</taxon>
        <taxon>Liliopsida</taxon>
        <taxon>Poales</taxon>
        <taxon>Poaceae</taxon>
        <taxon>PACMAD clade</taxon>
        <taxon>Panicoideae</taxon>
        <taxon>Panicodae</taxon>
        <taxon>Paniceae</taxon>
        <taxon>Cenchrinae</taxon>
        <taxon>Setaria</taxon>
    </lineage>
</organism>
<gene>
    <name evidence="2" type="ORF">SETIT_8G176700v2</name>
</gene>
<reference evidence="2" key="2">
    <citation type="submission" date="2015-07" db="EMBL/GenBank/DDBJ databases">
        <authorList>
            <person name="Noorani M."/>
        </authorList>
    </citation>
    <scope>NUCLEOTIDE SEQUENCE</scope>
    <source>
        <strain evidence="2">Yugu1</strain>
    </source>
</reference>
<dbReference type="AlphaFoldDB" id="A0A368S943"/>
<dbReference type="EMBL" id="CM003535">
    <property type="protein sequence ID" value="RCV38864.1"/>
    <property type="molecule type" value="Genomic_DNA"/>
</dbReference>
<feature type="compositionally biased region" description="Low complexity" evidence="1">
    <location>
        <begin position="1"/>
        <end position="12"/>
    </location>
</feature>
<name>A0A368S943_SETIT</name>
<evidence type="ECO:0000256" key="1">
    <source>
        <dbReference type="SAM" id="MobiDB-lite"/>
    </source>
</evidence>